<accession>A0A382N263</accession>
<dbReference type="InterPro" id="IPR017853">
    <property type="entry name" value="GH"/>
</dbReference>
<proteinExistence type="predicted"/>
<gene>
    <name evidence="1" type="ORF">METZ01_LOCUS307239</name>
</gene>
<dbReference type="SUPFAM" id="SSF51445">
    <property type="entry name" value="(Trans)glycosidases"/>
    <property type="match status" value="1"/>
</dbReference>
<protein>
    <recommendedName>
        <fullName evidence="2">Glycosyl hydrolase-like 10 domain-containing protein</fullName>
    </recommendedName>
</protein>
<evidence type="ECO:0000313" key="1">
    <source>
        <dbReference type="EMBL" id="SVC54385.1"/>
    </source>
</evidence>
<dbReference type="EMBL" id="UINC01097023">
    <property type="protein sequence ID" value="SVC54385.1"/>
    <property type="molecule type" value="Genomic_DNA"/>
</dbReference>
<name>A0A382N263_9ZZZZ</name>
<feature type="non-terminal residue" evidence="1">
    <location>
        <position position="322"/>
    </location>
</feature>
<reference evidence="1" key="1">
    <citation type="submission" date="2018-05" db="EMBL/GenBank/DDBJ databases">
        <authorList>
            <person name="Lanie J.A."/>
            <person name="Ng W.-L."/>
            <person name="Kazmierczak K.M."/>
            <person name="Andrzejewski T.M."/>
            <person name="Davidsen T.M."/>
            <person name="Wayne K.J."/>
            <person name="Tettelin H."/>
            <person name="Glass J.I."/>
            <person name="Rusch D."/>
            <person name="Podicherti R."/>
            <person name="Tsui H.-C.T."/>
            <person name="Winkler M.E."/>
        </authorList>
    </citation>
    <scope>NUCLEOTIDE SEQUENCE</scope>
</reference>
<organism evidence="1">
    <name type="scientific">marine metagenome</name>
    <dbReference type="NCBI Taxonomy" id="408172"/>
    <lineage>
        <taxon>unclassified sequences</taxon>
        <taxon>metagenomes</taxon>
        <taxon>ecological metagenomes</taxon>
    </lineage>
</organism>
<sequence>MSSPPEYGIIYNWDGAPHGYSEVPQSVKSFLRLTYAPLEETQVGALFWCVGEHAARWPSEGLELLGDVHGRVYESAAVYNHTENIRQMLDRGEDPHTALIDRGRELGIQVYASVRMNDNHFNGAQPGELAALHHTELTRLRIEHPEWLLGERTSEWYAASWNMAVPEVRENRLTHIREVCERFDWDGVELDWQRHAFHLPEDDAYRLRYVLTDLQRAARGVTRRLGEERGRPFHVAARVAGSLEMCRRIGYDIPTWIEEDLVDILIPAGNAGTDSSIQVAEFVELCRGSGIAVYPGFDGGLPGGCPGPRMPGPKTACAPVPS</sequence>
<evidence type="ECO:0008006" key="2">
    <source>
        <dbReference type="Google" id="ProtNLM"/>
    </source>
</evidence>
<dbReference type="AlphaFoldDB" id="A0A382N263"/>